<dbReference type="InParanoid" id="B4CZ95"/>
<sequence length="318" mass="35076">MNRLTENKIVLVVRATRLADLKARFATKQQARFYVRRLGADFSDYEREDGTYQEAIRETQRILSELGRVYTVQRAMLPNFVFGPKDVVVALGQDGLVANILKYLDGQPLIGVNPDPRRYDGQLLPFRVRDLPRLLPEVFARRRALRQVSMAVAKLNTGLALHAVNDLFIGPRSHGSARYTMHIGKKKEAHSSSGVVVSTGLGSTGWLKSLIAGATGVADLVKEEFGRPIAGRGSAIDPTFPCDARHLFFTVREPFPTQSTGATLLFGRLTAEQPLVIESQMSENGVIFSDGIEADFLDFNSGTRATITLAEKRGCLVE</sequence>
<dbReference type="STRING" id="497964.CfE428DRAFT_1983"/>
<dbReference type="EMBL" id="ABVL01000004">
    <property type="protein sequence ID" value="EDY20786.1"/>
    <property type="molecule type" value="Genomic_DNA"/>
</dbReference>
<proteinExistence type="predicted"/>
<reference evidence="1 2" key="1">
    <citation type="journal article" date="2011" name="J. Bacteriol.">
        <title>Genome sequence of Chthoniobacter flavus Ellin428, an aerobic heterotrophic soil bacterium.</title>
        <authorList>
            <person name="Kant R."/>
            <person name="van Passel M.W."/>
            <person name="Palva A."/>
            <person name="Lucas S."/>
            <person name="Lapidus A."/>
            <person name="Glavina Del Rio T."/>
            <person name="Dalin E."/>
            <person name="Tice H."/>
            <person name="Bruce D."/>
            <person name="Goodwin L."/>
            <person name="Pitluck S."/>
            <person name="Larimer F.W."/>
            <person name="Land M.L."/>
            <person name="Hauser L."/>
            <person name="Sangwan P."/>
            <person name="de Vos W.M."/>
            <person name="Janssen P.H."/>
            <person name="Smidt H."/>
        </authorList>
    </citation>
    <scope>NUCLEOTIDE SEQUENCE [LARGE SCALE GENOMIC DNA]</scope>
    <source>
        <strain evidence="1 2">Ellin428</strain>
    </source>
</reference>
<evidence type="ECO:0008006" key="3">
    <source>
        <dbReference type="Google" id="ProtNLM"/>
    </source>
</evidence>
<dbReference type="AlphaFoldDB" id="B4CZ95"/>
<evidence type="ECO:0000313" key="2">
    <source>
        <dbReference type="Proteomes" id="UP000005824"/>
    </source>
</evidence>
<evidence type="ECO:0000313" key="1">
    <source>
        <dbReference type="EMBL" id="EDY20786.1"/>
    </source>
</evidence>
<accession>B4CZ95</accession>
<dbReference type="GO" id="GO:0003951">
    <property type="term" value="F:NAD+ kinase activity"/>
    <property type="evidence" value="ECO:0007669"/>
    <property type="project" value="InterPro"/>
</dbReference>
<comment type="caution">
    <text evidence="1">The sequence shown here is derived from an EMBL/GenBank/DDBJ whole genome shotgun (WGS) entry which is preliminary data.</text>
</comment>
<dbReference type="InterPro" id="IPR016064">
    <property type="entry name" value="NAD/diacylglycerol_kinase_sf"/>
</dbReference>
<dbReference type="Proteomes" id="UP000005824">
    <property type="component" value="Unassembled WGS sequence"/>
</dbReference>
<dbReference type="Gene3D" id="2.60.200.30">
    <property type="entry name" value="Probable inorganic polyphosphate/atp-NAD kinase, domain 2"/>
    <property type="match status" value="1"/>
</dbReference>
<organism evidence="1 2">
    <name type="scientific">Chthoniobacter flavus Ellin428</name>
    <dbReference type="NCBI Taxonomy" id="497964"/>
    <lineage>
        <taxon>Bacteria</taxon>
        <taxon>Pseudomonadati</taxon>
        <taxon>Verrucomicrobiota</taxon>
        <taxon>Spartobacteria</taxon>
        <taxon>Chthoniobacterales</taxon>
        <taxon>Chthoniobacteraceae</taxon>
        <taxon>Chthoniobacter</taxon>
    </lineage>
</organism>
<dbReference type="RefSeq" id="WP_006979308.1">
    <property type="nucleotide sequence ID" value="NZ_ABVL01000004.1"/>
</dbReference>
<keyword evidence="2" id="KW-1185">Reference proteome</keyword>
<dbReference type="SUPFAM" id="SSF111331">
    <property type="entry name" value="NAD kinase/diacylglycerol kinase-like"/>
    <property type="match status" value="1"/>
</dbReference>
<protein>
    <recommendedName>
        <fullName evidence="3">Sugar kinase</fullName>
    </recommendedName>
</protein>
<dbReference type="eggNOG" id="COG0061">
    <property type="taxonomic scope" value="Bacteria"/>
</dbReference>
<dbReference type="InterPro" id="IPR017437">
    <property type="entry name" value="ATP-NAD_kinase_PpnK-typ_C"/>
</dbReference>
<name>B4CZ95_9BACT</name>
<dbReference type="GO" id="GO:0019674">
    <property type="term" value="P:NAD+ metabolic process"/>
    <property type="evidence" value="ECO:0007669"/>
    <property type="project" value="InterPro"/>
</dbReference>
<gene>
    <name evidence="1" type="ORF">CfE428DRAFT_1983</name>
</gene>